<keyword evidence="6" id="KW-0067">ATP-binding</keyword>
<dbReference type="Gene3D" id="3.40.50.10140">
    <property type="entry name" value="Toll/interleukin-1 receptor homology (TIR) domain"/>
    <property type="match status" value="1"/>
</dbReference>
<keyword evidence="13" id="KW-1185">Reference proteome</keyword>
<dbReference type="InterPro" id="IPR020859">
    <property type="entry name" value="ROC"/>
</dbReference>
<dbReference type="Gene3D" id="3.30.310.200">
    <property type="match status" value="1"/>
</dbReference>
<dbReference type="GO" id="GO:0007165">
    <property type="term" value="P:signal transduction"/>
    <property type="evidence" value="ECO:0007669"/>
    <property type="project" value="InterPro"/>
</dbReference>
<evidence type="ECO:0000256" key="8">
    <source>
        <dbReference type="ARBA" id="ARBA00047899"/>
    </source>
</evidence>
<evidence type="ECO:0000256" key="4">
    <source>
        <dbReference type="ARBA" id="ARBA00022741"/>
    </source>
</evidence>
<dbReference type="Gene3D" id="3.30.70.1390">
    <property type="entry name" value="ROC domain from the Parkinson's disease-associated leucine-rich repeat kinase 2"/>
    <property type="match status" value="1"/>
</dbReference>
<dbReference type="PRINTS" id="PR00449">
    <property type="entry name" value="RASTRNSFRMNG"/>
</dbReference>
<dbReference type="Pfam" id="PF08477">
    <property type="entry name" value="Roc"/>
    <property type="match status" value="1"/>
</dbReference>
<comment type="catalytic activity">
    <reaction evidence="8">
        <text>L-threonyl-[protein] + ATP = O-phospho-L-threonyl-[protein] + ADP + H(+)</text>
        <dbReference type="Rhea" id="RHEA:46608"/>
        <dbReference type="Rhea" id="RHEA-COMP:11060"/>
        <dbReference type="Rhea" id="RHEA-COMP:11605"/>
        <dbReference type="ChEBI" id="CHEBI:15378"/>
        <dbReference type="ChEBI" id="CHEBI:30013"/>
        <dbReference type="ChEBI" id="CHEBI:30616"/>
        <dbReference type="ChEBI" id="CHEBI:61977"/>
        <dbReference type="ChEBI" id="CHEBI:456216"/>
        <dbReference type="EC" id="2.7.11.1"/>
    </reaction>
</comment>
<evidence type="ECO:0000259" key="11">
    <source>
        <dbReference type="PROSITE" id="PS51424"/>
    </source>
</evidence>
<comment type="caution">
    <text evidence="12">The sequence shown here is derived from an EMBL/GenBank/DDBJ whole genome shotgun (WGS) entry which is preliminary data.</text>
</comment>
<dbReference type="Pfam" id="PF25497">
    <property type="entry name" value="COR-B"/>
    <property type="match status" value="1"/>
</dbReference>
<dbReference type="SUPFAM" id="SSF52200">
    <property type="entry name" value="Toll/Interleukin receptor TIR domain"/>
    <property type="match status" value="1"/>
</dbReference>
<keyword evidence="3" id="KW-0677">Repeat</keyword>
<reference evidence="12 13" key="1">
    <citation type="submission" date="2020-08" db="EMBL/GenBank/DDBJ databases">
        <authorList>
            <person name="Hejnol A."/>
        </authorList>
    </citation>
    <scope>NUCLEOTIDE SEQUENCE [LARGE SCALE GENOMIC DNA]</scope>
</reference>
<dbReference type="Gene3D" id="3.40.50.300">
    <property type="entry name" value="P-loop containing nucleotide triphosphate hydrolases"/>
    <property type="match status" value="1"/>
</dbReference>
<dbReference type="Gene3D" id="3.80.10.10">
    <property type="entry name" value="Ribonuclease Inhibitor"/>
    <property type="match status" value="1"/>
</dbReference>
<dbReference type="SUPFAM" id="SSF52540">
    <property type="entry name" value="P-loop containing nucleoside triphosphate hydrolases"/>
    <property type="match status" value="1"/>
</dbReference>
<evidence type="ECO:0000313" key="13">
    <source>
        <dbReference type="Proteomes" id="UP000549394"/>
    </source>
</evidence>
<comment type="catalytic activity">
    <reaction evidence="9">
        <text>L-seryl-[protein] + ATP = O-phospho-L-seryl-[protein] + ADP + H(+)</text>
        <dbReference type="Rhea" id="RHEA:17989"/>
        <dbReference type="Rhea" id="RHEA-COMP:9863"/>
        <dbReference type="Rhea" id="RHEA-COMP:11604"/>
        <dbReference type="ChEBI" id="CHEBI:15378"/>
        <dbReference type="ChEBI" id="CHEBI:29999"/>
        <dbReference type="ChEBI" id="CHEBI:30616"/>
        <dbReference type="ChEBI" id="CHEBI:83421"/>
        <dbReference type="ChEBI" id="CHEBI:456216"/>
        <dbReference type="EC" id="2.7.11.1"/>
    </reaction>
</comment>
<dbReference type="SMART" id="SM00175">
    <property type="entry name" value="RAB"/>
    <property type="match status" value="1"/>
</dbReference>
<dbReference type="Pfam" id="PF13676">
    <property type="entry name" value="TIR_2"/>
    <property type="match status" value="1"/>
</dbReference>
<dbReference type="GO" id="GO:0016301">
    <property type="term" value="F:kinase activity"/>
    <property type="evidence" value="ECO:0007669"/>
    <property type="project" value="UniProtKB-KW"/>
</dbReference>
<evidence type="ECO:0000256" key="5">
    <source>
        <dbReference type="ARBA" id="ARBA00022777"/>
    </source>
</evidence>
<dbReference type="EMBL" id="CAJFCJ010000013">
    <property type="protein sequence ID" value="CAD5120956.1"/>
    <property type="molecule type" value="Genomic_DNA"/>
</dbReference>
<accession>A0A7I8VYU4</accession>
<protein>
    <recommendedName>
        <fullName evidence="1">non-specific serine/threonine protein kinase</fullName>
        <ecNumber evidence="1">2.7.11.1</ecNumber>
    </recommendedName>
</protein>
<sequence length="1733" mass="198285">MYKRKKFEYSYNSIAIGQKLGIKHKECVNKHYGTIATIGVFTAKTSKRIRFPDYLSFVGGQSVPYDWIEHALRVSEDEMCSIIPREKGIHLADIAQSSGFLYREWAKVIPQSIEAFSKLEGFNSPRGIIFPRELKEDSVIYLNELVQFDKMTAYIVCFTSVRPSLFSGKYDHIIRKSAKTVSKVSCLEEVEKCMIHILTLWLYYKDSKATEDIESSQLGFYLSLLLNKHDINNVINHFKSDKQEAKTAKAGGGESQEEFLYKITTPLQKVFKDVFTTEKTLGVMNNPSTGIFECSFHVDDGNNFEVKNEEHIQAISNDIIYYISNYNQTATICNYFKYLNEYTIPDGDGNEENSYEKLGNLFRLSLIDIKNAKSSVILTYLDRISTTVRYLHISNGPIKTIPHTIGTCTLLTELDLSNLAITDLPMEMSNLLQLRDLTITGNVFSNFPKVIKELPSLVVLRFSAMNFKPFDLKITENAIVTFDELLDLYHKEYSHLISIGLDEENMVNLFQQADINKNKMLSDSSEKQEFHAGLFKKLPRLSSWNILKSIHKQAYNTISFLELRFQGFRVLDDGIQYLVNLEWLDISHNLMLEEISSKISDLPLSFLAIDACPSLKTPPKEIIDKGLTAIMSYMRALNRGSVSCRRTKLMLVGLGGAGKTSLVSGLTESNQQESEKLVKSAQVTDGISIKKWVIQSIEYSIWDFAGQTVYYNTHQFFLSNRAVYFLVWNVRLGHEHAGLKFWLSSIECHAPKAPIFIVGTHIDQVEKSELPALEYQERYSQIKGFYYVSSLSRKGINELINGLVEITLNEKYMNEKIPMIWLDFEKQMFEAGSNSNLISIEDALKLAESSGIFNKAEFYQAVELLHELGSLLYFQNEFLRKKIVINPQWIVDVMACVVSIQVNAIKDGKLMHKDLSKIWPSESYAAHLHEWLLRLTEEFDLTFCLKTEKASLVPCLLPELEPKHPWEDEPLKSGEIQTKMQYNFDYLPSGLFNRAQVRLYQYSDESLIWKNGSFLRKNSHRGLLKKISSTTVLIEVRGLKPDNVLFLVHEVFETLIAEFFHGVRYDFTLPCPECIHQCISNPTMIPSSRIRKALQLKIPFLQCNDNFHTVSITQLQNMLPPDGNEEFDIHLQNAVRELKKIRSGLVTDIVMLYCLSDDPPKGSENSIVSATRIKNELEKAGFSIKLYNDSCEKYIEEAISSLKTTQVNLSKPNQLILIKKSDKWKQNTDIGMLCSDDIYINMQNVNNFSTKMNDLKKSLNLENKMAKEWPPCFISYCWSNSLSAIKKGTKMNESALGKTDPRQLKDKLEQAGIKCWMDVEQVGRGGLFQDIAEGLRKARIVVACVSDEYVSSKNCQMEFRFAAISLRLPIILAVVGTGKNWIKSEIGMISLPYSRVDLQKRDEDIVEVIDLVKEYLKTEKLDENKKTNSKTQKEANHEEFTELLELAERKLLRQLIILQDLSRGSNFPHIPILDYATLESKQYRFNFLCEHDEGWHLPADSKSIQWNIEPESMTAENYIKQWSPYLVRIYALLQHTSIPLLVFKSKEGASFIEQLQSNLVKKNEEKNLTIRDSYVSMIELIAKIWDRQYNSTSSNDLSKCHVSSGKTIWLCNYHQKEPRVTILQPDDVNISILPAVDNVELLEKVKRDNGDEIFRNAHSERAEDGLSTLSFYSDLSVVDSEFSDVTIKTNKSHKEGETSQNNSNKASQKNKEETVTDLISKGGRTKSRACVIV</sequence>
<dbReference type="InterPro" id="IPR057263">
    <property type="entry name" value="COR-B"/>
</dbReference>
<dbReference type="InterPro" id="IPR032171">
    <property type="entry name" value="COR-A"/>
</dbReference>
<keyword evidence="4" id="KW-0547">Nucleotide-binding</keyword>
<evidence type="ECO:0000313" key="12">
    <source>
        <dbReference type="EMBL" id="CAD5120956.1"/>
    </source>
</evidence>
<feature type="domain" description="Roc" evidence="11">
    <location>
        <begin position="640"/>
        <end position="810"/>
    </location>
</feature>
<dbReference type="Gene3D" id="1.10.10.10">
    <property type="entry name" value="Winged helix-like DNA-binding domain superfamily/Winged helix DNA-binding domain"/>
    <property type="match status" value="1"/>
</dbReference>
<keyword evidence="2" id="KW-0808">Transferase</keyword>
<dbReference type="Proteomes" id="UP000549394">
    <property type="component" value="Unassembled WGS sequence"/>
</dbReference>
<dbReference type="Pfam" id="PF16095">
    <property type="entry name" value="COR-A"/>
    <property type="match status" value="1"/>
</dbReference>
<dbReference type="GO" id="GO:0005524">
    <property type="term" value="F:ATP binding"/>
    <property type="evidence" value="ECO:0007669"/>
    <property type="project" value="UniProtKB-KW"/>
</dbReference>
<evidence type="ECO:0000256" key="7">
    <source>
        <dbReference type="ARBA" id="ARBA00023134"/>
    </source>
</evidence>
<keyword evidence="5" id="KW-0418">Kinase</keyword>
<evidence type="ECO:0000256" key="6">
    <source>
        <dbReference type="ARBA" id="ARBA00022840"/>
    </source>
</evidence>
<keyword evidence="7" id="KW-0342">GTP-binding</keyword>
<dbReference type="OrthoDB" id="10252328at2759"/>
<organism evidence="12 13">
    <name type="scientific">Dimorphilus gyrociliatus</name>
    <dbReference type="NCBI Taxonomy" id="2664684"/>
    <lineage>
        <taxon>Eukaryota</taxon>
        <taxon>Metazoa</taxon>
        <taxon>Spiralia</taxon>
        <taxon>Lophotrochozoa</taxon>
        <taxon>Annelida</taxon>
        <taxon>Polychaeta</taxon>
        <taxon>Polychaeta incertae sedis</taxon>
        <taxon>Dinophilidae</taxon>
        <taxon>Dimorphilus</taxon>
    </lineage>
</organism>
<dbReference type="PANTHER" id="PTHR47508:SF1">
    <property type="entry name" value="NON-SPECIFIC SERINE_THREONINE PROTEIN KINASE"/>
    <property type="match status" value="1"/>
</dbReference>
<evidence type="ECO:0000256" key="2">
    <source>
        <dbReference type="ARBA" id="ARBA00022679"/>
    </source>
</evidence>
<dbReference type="InterPro" id="IPR027417">
    <property type="entry name" value="P-loop_NTPase"/>
</dbReference>
<evidence type="ECO:0000256" key="1">
    <source>
        <dbReference type="ARBA" id="ARBA00012513"/>
    </source>
</evidence>
<evidence type="ECO:0000256" key="10">
    <source>
        <dbReference type="SAM" id="MobiDB-lite"/>
    </source>
</evidence>
<feature type="region of interest" description="Disordered" evidence="10">
    <location>
        <begin position="1689"/>
        <end position="1726"/>
    </location>
</feature>
<gene>
    <name evidence="12" type="ORF">DGYR_LOCUS8963</name>
</gene>
<name>A0A7I8VYU4_9ANNE</name>
<dbReference type="PANTHER" id="PTHR47508">
    <property type="entry name" value="SAM DOMAIN-CONTAINING PROTEIN-RELATED"/>
    <property type="match status" value="1"/>
</dbReference>
<proteinExistence type="predicted"/>
<dbReference type="PROSITE" id="PS51424">
    <property type="entry name" value="ROC"/>
    <property type="match status" value="1"/>
</dbReference>
<dbReference type="InterPro" id="IPR036388">
    <property type="entry name" value="WH-like_DNA-bd_sf"/>
</dbReference>
<dbReference type="InterPro" id="IPR035897">
    <property type="entry name" value="Toll_tir_struct_dom_sf"/>
</dbReference>
<evidence type="ECO:0000256" key="3">
    <source>
        <dbReference type="ARBA" id="ARBA00022737"/>
    </source>
</evidence>
<dbReference type="InterPro" id="IPR032675">
    <property type="entry name" value="LRR_dom_sf"/>
</dbReference>
<dbReference type="SUPFAM" id="SSF52058">
    <property type="entry name" value="L domain-like"/>
    <property type="match status" value="1"/>
</dbReference>
<evidence type="ECO:0000256" key="9">
    <source>
        <dbReference type="ARBA" id="ARBA00048679"/>
    </source>
</evidence>
<dbReference type="InterPro" id="IPR000157">
    <property type="entry name" value="TIR_dom"/>
</dbReference>
<dbReference type="EC" id="2.7.11.1" evidence="1"/>